<dbReference type="AlphaFoldDB" id="A0A6V7RCF9"/>
<organism evidence="2 3">
    <name type="scientific">Phocicoccus pinnipedialis</name>
    <dbReference type="NCBI Taxonomy" id="110845"/>
    <lineage>
        <taxon>Bacteria</taxon>
        <taxon>Bacillati</taxon>
        <taxon>Bacillota</taxon>
        <taxon>Bacilli</taxon>
        <taxon>Bacillales</taxon>
        <taxon>Salinicoccaceae</taxon>
        <taxon>Phocicoccus</taxon>
    </lineage>
</organism>
<dbReference type="PROSITE" id="PS51186">
    <property type="entry name" value="GNAT"/>
    <property type="match status" value="1"/>
</dbReference>
<dbReference type="Proteomes" id="UP000588186">
    <property type="component" value="Unassembled WGS sequence"/>
</dbReference>
<dbReference type="PANTHER" id="PTHR43441">
    <property type="entry name" value="RIBOSOMAL-PROTEIN-SERINE ACETYLTRANSFERASE"/>
    <property type="match status" value="1"/>
</dbReference>
<dbReference type="InterPro" id="IPR051908">
    <property type="entry name" value="Ribosomal_N-acetyltransferase"/>
</dbReference>
<dbReference type="GO" id="GO:0008999">
    <property type="term" value="F:protein-N-terminal-alanine acetyltransferase activity"/>
    <property type="evidence" value="ECO:0007669"/>
    <property type="project" value="TreeGrafter"/>
</dbReference>
<dbReference type="InterPro" id="IPR000182">
    <property type="entry name" value="GNAT_dom"/>
</dbReference>
<dbReference type="GO" id="GO:1990189">
    <property type="term" value="F:protein N-terminal-serine acetyltransferase activity"/>
    <property type="evidence" value="ECO:0007669"/>
    <property type="project" value="TreeGrafter"/>
</dbReference>
<accession>A0A6V7RCF9</accession>
<keyword evidence="2" id="KW-0808">Transferase</keyword>
<dbReference type="PANTHER" id="PTHR43441:SF12">
    <property type="entry name" value="RIBOSOMAL N-ACETYLTRANSFERASE YDAF-RELATED"/>
    <property type="match status" value="1"/>
</dbReference>
<feature type="domain" description="N-acetyltransferase" evidence="1">
    <location>
        <begin position="28"/>
        <end position="173"/>
    </location>
</feature>
<name>A0A6V7RCF9_9BACL</name>
<dbReference type="Gene3D" id="3.40.630.30">
    <property type="match status" value="1"/>
</dbReference>
<evidence type="ECO:0000313" key="2">
    <source>
        <dbReference type="EMBL" id="CAD2075328.1"/>
    </source>
</evidence>
<dbReference type="Pfam" id="PF13302">
    <property type="entry name" value="Acetyltransf_3"/>
    <property type="match status" value="1"/>
</dbReference>
<dbReference type="RefSeq" id="WP_208454734.1">
    <property type="nucleotide sequence ID" value="NZ_CAJEWB010000010.1"/>
</dbReference>
<comment type="caution">
    <text evidence="2">The sequence shown here is derived from an EMBL/GenBank/DDBJ whole genome shotgun (WGS) entry which is preliminary data.</text>
</comment>
<gene>
    <name evidence="2" type="primary">ydaF_1</name>
    <name evidence="2" type="ORF">JEOPIN946_00980</name>
</gene>
<sequence>MPYKIEVREDLTMREIEVHEYKTLHNLVTINKAYLAEFLPWANFETEPQDYIETLEEWKRSNGESSMMTLGIYYEDHLVGLCGFNTINRMNKSADIGYWLAESHTGKGIMTDCVKSLIKYGYHVLGLNRIAIIVDVENTASIKIPERLGFVREVKMKEYFYRNKGFYDGFMYRMTRLEWDALKK</sequence>
<dbReference type="InterPro" id="IPR016181">
    <property type="entry name" value="Acyl_CoA_acyltransferase"/>
</dbReference>
<keyword evidence="3" id="KW-1185">Reference proteome</keyword>
<dbReference type="EMBL" id="CAJEWB010000010">
    <property type="protein sequence ID" value="CAD2075328.1"/>
    <property type="molecule type" value="Genomic_DNA"/>
</dbReference>
<evidence type="ECO:0000313" key="3">
    <source>
        <dbReference type="Proteomes" id="UP000588186"/>
    </source>
</evidence>
<protein>
    <submittedName>
        <fullName evidence="2">Ribosomal N-acetyltransferase YdaF</fullName>
    </submittedName>
</protein>
<proteinExistence type="predicted"/>
<reference evidence="2 3" key="1">
    <citation type="submission" date="2020-07" db="EMBL/GenBank/DDBJ databases">
        <authorList>
            <person name="Criscuolo A."/>
        </authorList>
    </citation>
    <scope>NUCLEOTIDE SEQUENCE [LARGE SCALE GENOMIC DNA]</scope>
    <source>
        <strain evidence="2">CIP107946</strain>
    </source>
</reference>
<evidence type="ECO:0000259" key="1">
    <source>
        <dbReference type="PROSITE" id="PS51186"/>
    </source>
</evidence>
<dbReference type="GO" id="GO:0005737">
    <property type="term" value="C:cytoplasm"/>
    <property type="evidence" value="ECO:0007669"/>
    <property type="project" value="TreeGrafter"/>
</dbReference>
<dbReference type="SUPFAM" id="SSF55729">
    <property type="entry name" value="Acyl-CoA N-acyltransferases (Nat)"/>
    <property type="match status" value="1"/>
</dbReference>